<dbReference type="EMBL" id="CP049808">
    <property type="protein sequence ID" value="QIT19998.1"/>
    <property type="molecule type" value="Genomic_DNA"/>
</dbReference>
<geneLocation type="plasmid" evidence="2">
    <name>pa1254_2</name>
</geneLocation>
<keyword evidence="1" id="KW-0614">Plasmid</keyword>
<evidence type="ECO:0000313" key="2">
    <source>
        <dbReference type="Proteomes" id="UP000501692"/>
    </source>
</evidence>
<evidence type="ECO:0000313" key="1">
    <source>
        <dbReference type="EMBL" id="QIT19998.1"/>
    </source>
</evidence>
<organism evidence="1 2">
    <name type="scientific">Acinetobacter pittii</name>
    <name type="common">Acinetobacter genomosp. 3</name>
    <dbReference type="NCBI Taxonomy" id="48296"/>
    <lineage>
        <taxon>Bacteria</taxon>
        <taxon>Pseudomonadati</taxon>
        <taxon>Pseudomonadota</taxon>
        <taxon>Gammaproteobacteria</taxon>
        <taxon>Moraxellales</taxon>
        <taxon>Moraxellaceae</taxon>
        <taxon>Acinetobacter</taxon>
        <taxon>Acinetobacter calcoaceticus/baumannii complex</taxon>
    </lineage>
</organism>
<dbReference type="RefSeq" id="WP_167564482.1">
    <property type="nucleotide sequence ID" value="NZ_CP049808.1"/>
</dbReference>
<name>A0A6H0G0C3_ACIPI</name>
<proteinExistence type="predicted"/>
<dbReference type="Proteomes" id="UP000501692">
    <property type="component" value="Plasmid pA1254_2"/>
</dbReference>
<dbReference type="AlphaFoldDB" id="A0A6H0G0C3"/>
<accession>A0A6H0G0C3</accession>
<protein>
    <submittedName>
        <fullName evidence="1">Uncharacterized protein</fullName>
    </submittedName>
</protein>
<reference evidence="1 2" key="1">
    <citation type="submission" date="2020-03" db="EMBL/GenBank/DDBJ databases">
        <authorList>
            <person name="Zhang L."/>
            <person name="Han X."/>
            <person name="Chen Y."/>
            <person name="Yu Y."/>
        </authorList>
    </citation>
    <scope>NUCLEOTIDE SEQUENCE [LARGE SCALE GENOMIC DNA]</scope>
    <source>
        <strain evidence="1 2">A1254</strain>
        <plasmid evidence="2">pa1254_2</plasmid>
    </source>
</reference>
<gene>
    <name evidence="1" type="ORF">G8E09_19505</name>
</gene>
<sequence length="126" mass="14893">MYSERKQKTGHSGNFNQLKQIEKLNSNHVMTTNETFKFLLNLTGLKVDLDTLEKMMKPYGYDFTRSRVNNWTRALDRPEARPMPKAHLEAFMQALFKMRNDAAEKGVDLFDLRGIYEDMENWEKPE</sequence>